<name>A0ACC0AV34_CATRO</name>
<dbReference type="Proteomes" id="UP001060085">
    <property type="component" value="Linkage Group LG05"/>
</dbReference>
<keyword evidence="2" id="KW-1185">Reference proteome</keyword>
<evidence type="ECO:0000313" key="2">
    <source>
        <dbReference type="Proteomes" id="UP001060085"/>
    </source>
</evidence>
<sequence length="280" mass="32883">MDPFEDFEQENVKPEEYIDHGHLFTTDRIFNSKDELVNWAKQIVIKANTYLIVNRYQKSRTSNRRPYVTLACERGGSVRKKTKQIVDDVEEEAARLTEEQLQQIEQFRKNHVPPRNILRFFREQGVGCALKVWTSEVLHFSVETTNRAESEHSVLKLWLSTCHGDLDSVFLNIDSVIESQIAEIKSSLEISKLKEKYDTKINLILKNLSNRISHMAMKKIWLEIERASKISDDPESKCGHYLRKSHGLPCACELYHWYQYLLPLVSEDVYIFLEKTKNWC</sequence>
<reference evidence="2" key="1">
    <citation type="journal article" date="2023" name="Nat. Plants">
        <title>Single-cell RNA sequencing provides a high-resolution roadmap for understanding the multicellular compartmentation of specialized metabolism.</title>
        <authorList>
            <person name="Sun S."/>
            <person name="Shen X."/>
            <person name="Li Y."/>
            <person name="Li Y."/>
            <person name="Wang S."/>
            <person name="Li R."/>
            <person name="Zhang H."/>
            <person name="Shen G."/>
            <person name="Guo B."/>
            <person name="Wei J."/>
            <person name="Xu J."/>
            <person name="St-Pierre B."/>
            <person name="Chen S."/>
            <person name="Sun C."/>
        </authorList>
    </citation>
    <scope>NUCLEOTIDE SEQUENCE [LARGE SCALE GENOMIC DNA]</scope>
</reference>
<organism evidence="1 2">
    <name type="scientific">Catharanthus roseus</name>
    <name type="common">Madagascar periwinkle</name>
    <name type="synonym">Vinca rosea</name>
    <dbReference type="NCBI Taxonomy" id="4058"/>
    <lineage>
        <taxon>Eukaryota</taxon>
        <taxon>Viridiplantae</taxon>
        <taxon>Streptophyta</taxon>
        <taxon>Embryophyta</taxon>
        <taxon>Tracheophyta</taxon>
        <taxon>Spermatophyta</taxon>
        <taxon>Magnoliopsida</taxon>
        <taxon>eudicotyledons</taxon>
        <taxon>Gunneridae</taxon>
        <taxon>Pentapetalae</taxon>
        <taxon>asterids</taxon>
        <taxon>lamiids</taxon>
        <taxon>Gentianales</taxon>
        <taxon>Apocynaceae</taxon>
        <taxon>Rauvolfioideae</taxon>
        <taxon>Vinceae</taxon>
        <taxon>Catharanthinae</taxon>
        <taxon>Catharanthus</taxon>
    </lineage>
</organism>
<evidence type="ECO:0000313" key="1">
    <source>
        <dbReference type="EMBL" id="KAI5664476.1"/>
    </source>
</evidence>
<dbReference type="EMBL" id="CM044705">
    <property type="protein sequence ID" value="KAI5664476.1"/>
    <property type="molecule type" value="Genomic_DNA"/>
</dbReference>
<proteinExistence type="predicted"/>
<accession>A0ACC0AV34</accession>
<gene>
    <name evidence="1" type="ORF">M9H77_23799</name>
</gene>
<protein>
    <submittedName>
        <fullName evidence="1">Uncharacterized protein</fullName>
    </submittedName>
</protein>
<comment type="caution">
    <text evidence="1">The sequence shown here is derived from an EMBL/GenBank/DDBJ whole genome shotgun (WGS) entry which is preliminary data.</text>
</comment>